<dbReference type="GO" id="GO:0006281">
    <property type="term" value="P:DNA repair"/>
    <property type="evidence" value="ECO:0007669"/>
    <property type="project" value="UniProtKB-KW"/>
</dbReference>
<evidence type="ECO:0000313" key="8">
    <source>
        <dbReference type="EMBL" id="MST93355.1"/>
    </source>
</evidence>
<dbReference type="Proteomes" id="UP000449193">
    <property type="component" value="Unassembled WGS sequence"/>
</dbReference>
<sequence>MASEFTKRIYEVVRQIPRGCVASYGQVAFLAGNPRGARGVGFAMHRSPEPGGIPCHRVVFKDGGLCGGLAFGGEGIQRALLEEEGVVFLPDGRVDMARCGWLK</sequence>
<dbReference type="GO" id="GO:0032259">
    <property type="term" value="P:methylation"/>
    <property type="evidence" value="ECO:0007669"/>
    <property type="project" value="UniProtKB-KW"/>
</dbReference>
<dbReference type="EC" id="2.1.1.63" evidence="9"/>
<evidence type="ECO:0000256" key="4">
    <source>
        <dbReference type="ARBA" id="ARBA00022763"/>
    </source>
</evidence>
<dbReference type="CDD" id="cd06445">
    <property type="entry name" value="ATase"/>
    <property type="match status" value="1"/>
</dbReference>
<keyword evidence="4" id="KW-0227">DNA damage</keyword>
<dbReference type="NCBIfam" id="TIGR00589">
    <property type="entry name" value="ogt"/>
    <property type="match status" value="1"/>
</dbReference>
<dbReference type="InterPro" id="IPR036217">
    <property type="entry name" value="MethylDNA_cys_MeTrfase_DNAb"/>
</dbReference>
<feature type="domain" description="Methylated-DNA-[protein]-cysteine S-methyltransferase DNA binding" evidence="7">
    <location>
        <begin position="4"/>
        <end position="86"/>
    </location>
</feature>
<reference evidence="9 11" key="1">
    <citation type="journal article" date="2019" name="Nat. Med.">
        <title>A library of human gut bacterial isolates paired with longitudinal multiomics data enables mechanistic microbiome research.</title>
        <authorList>
            <person name="Poyet M."/>
            <person name="Groussin M."/>
            <person name="Gibbons S.M."/>
            <person name="Avila-Pacheco J."/>
            <person name="Jiang X."/>
            <person name="Kearney S.M."/>
            <person name="Perrotta A.R."/>
            <person name="Berdy B."/>
            <person name="Zhao S."/>
            <person name="Lieberman T.D."/>
            <person name="Swanson P.K."/>
            <person name="Smith M."/>
            <person name="Roesemann S."/>
            <person name="Alexander J.E."/>
            <person name="Rich S.A."/>
            <person name="Livny J."/>
            <person name="Vlamakis H."/>
            <person name="Clish C."/>
            <person name="Bullock K."/>
            <person name="Deik A."/>
            <person name="Scott J."/>
            <person name="Pierce K.A."/>
            <person name="Xavier R.J."/>
            <person name="Alm E.J."/>
        </authorList>
    </citation>
    <scope>NUCLEOTIDE SEQUENCE [LARGE SCALE GENOMIC DNA]</scope>
    <source>
        <strain evidence="9 11">BIOML-A7</strain>
    </source>
</reference>
<dbReference type="EMBL" id="WMZR01000009">
    <property type="protein sequence ID" value="MTS51608.1"/>
    <property type="molecule type" value="Genomic_DNA"/>
</dbReference>
<dbReference type="PROSITE" id="PS00374">
    <property type="entry name" value="MGMT"/>
    <property type="match status" value="1"/>
</dbReference>
<protein>
    <submittedName>
        <fullName evidence="8">MGMT family protein</fullName>
    </submittedName>
    <submittedName>
        <fullName evidence="9">Methylated-DNA--[protein]-cysteine S-methyltransferase</fullName>
        <ecNumber evidence="9">2.1.1.63</ecNumber>
    </submittedName>
</protein>
<dbReference type="AlphaFoldDB" id="A0A6I3QLY0"/>
<dbReference type="InterPro" id="IPR036388">
    <property type="entry name" value="WH-like_DNA-bd_sf"/>
</dbReference>
<evidence type="ECO:0000259" key="7">
    <source>
        <dbReference type="Pfam" id="PF01035"/>
    </source>
</evidence>
<keyword evidence="2 9" id="KW-0489">Methyltransferase</keyword>
<keyword evidence="3 9" id="KW-0808">Transferase</keyword>
<comment type="caution">
    <text evidence="9">The sequence shown here is derived from an EMBL/GenBank/DDBJ whole genome shotgun (WGS) entry which is preliminary data.</text>
</comment>
<evidence type="ECO:0000313" key="9">
    <source>
        <dbReference type="EMBL" id="MTS51608.1"/>
    </source>
</evidence>
<dbReference type="GO" id="GO:0003908">
    <property type="term" value="F:methylated-DNA-[protein]-cysteine S-methyltransferase activity"/>
    <property type="evidence" value="ECO:0007669"/>
    <property type="project" value="UniProtKB-EC"/>
</dbReference>
<dbReference type="Gene3D" id="1.10.10.10">
    <property type="entry name" value="Winged helix-like DNA-binding domain superfamily/Winged helix DNA-binding domain"/>
    <property type="match status" value="1"/>
</dbReference>
<gene>
    <name evidence="8" type="ORF">FYJ76_15685</name>
    <name evidence="9" type="ORF">GMD52_08645</name>
</gene>
<dbReference type="InterPro" id="IPR052520">
    <property type="entry name" value="ATL_DNA_repair"/>
</dbReference>
<evidence type="ECO:0000256" key="6">
    <source>
        <dbReference type="ARBA" id="ARBA00049348"/>
    </source>
</evidence>
<comment type="catalytic activity">
    <reaction evidence="6">
        <text>a 6-O-methyl-2'-deoxyguanosine in DNA + L-cysteinyl-[protein] = S-methyl-L-cysteinyl-[protein] + a 2'-deoxyguanosine in DNA</text>
        <dbReference type="Rhea" id="RHEA:24000"/>
        <dbReference type="Rhea" id="RHEA-COMP:10131"/>
        <dbReference type="Rhea" id="RHEA-COMP:10132"/>
        <dbReference type="Rhea" id="RHEA-COMP:11367"/>
        <dbReference type="Rhea" id="RHEA-COMP:11368"/>
        <dbReference type="ChEBI" id="CHEBI:29950"/>
        <dbReference type="ChEBI" id="CHEBI:82612"/>
        <dbReference type="ChEBI" id="CHEBI:85445"/>
        <dbReference type="ChEBI" id="CHEBI:85448"/>
        <dbReference type="EC" id="2.1.1.63"/>
    </reaction>
</comment>
<dbReference type="RefSeq" id="WP_117472325.1">
    <property type="nucleotide sequence ID" value="NZ_CAOJUJ010000001.1"/>
</dbReference>
<evidence type="ECO:0000313" key="11">
    <source>
        <dbReference type="Proteomes" id="UP000449193"/>
    </source>
</evidence>
<dbReference type="PANTHER" id="PTHR42942:SF1">
    <property type="entry name" value="ALKYLTRANSFERASE-LIKE PROTEIN 1"/>
    <property type="match status" value="1"/>
</dbReference>
<proteinExistence type="predicted"/>
<dbReference type="InterPro" id="IPR014048">
    <property type="entry name" value="MethylDNA_cys_MeTrfase_DNA-bd"/>
</dbReference>
<evidence type="ECO:0000256" key="1">
    <source>
        <dbReference type="ARBA" id="ARBA00001286"/>
    </source>
</evidence>
<evidence type="ECO:0000256" key="2">
    <source>
        <dbReference type="ARBA" id="ARBA00022603"/>
    </source>
</evidence>
<dbReference type="EMBL" id="VUNJ01000025">
    <property type="protein sequence ID" value="MST93355.1"/>
    <property type="molecule type" value="Genomic_DNA"/>
</dbReference>
<reference evidence="8 10" key="2">
    <citation type="submission" date="2019-08" db="EMBL/GenBank/DDBJ databases">
        <title>In-depth cultivation of the pig gut microbiome towards novel bacterial diversity and tailored functional studies.</title>
        <authorList>
            <person name="Wylensek D."/>
            <person name="Hitch T.C.A."/>
            <person name="Clavel T."/>
        </authorList>
    </citation>
    <scope>NUCLEOTIDE SEQUENCE [LARGE SCALE GENOMIC DNA]</scope>
    <source>
        <strain evidence="8 10">WCA3-601-WT-6J</strain>
    </source>
</reference>
<dbReference type="GeneID" id="42855516"/>
<dbReference type="Proteomes" id="UP000431913">
    <property type="component" value="Unassembled WGS sequence"/>
</dbReference>
<name>A0A6I3QLY0_9FIRM</name>
<dbReference type="InterPro" id="IPR001497">
    <property type="entry name" value="MethylDNA_cys_MeTrfase_AS"/>
</dbReference>
<keyword evidence="5" id="KW-0234">DNA repair</keyword>
<dbReference type="SUPFAM" id="SSF46767">
    <property type="entry name" value="Methylated DNA-protein cysteine methyltransferase, C-terminal domain"/>
    <property type="match status" value="1"/>
</dbReference>
<comment type="catalytic activity">
    <reaction evidence="1">
        <text>a 4-O-methyl-thymidine in DNA + L-cysteinyl-[protein] = a thymidine in DNA + S-methyl-L-cysteinyl-[protein]</text>
        <dbReference type="Rhea" id="RHEA:53428"/>
        <dbReference type="Rhea" id="RHEA-COMP:10131"/>
        <dbReference type="Rhea" id="RHEA-COMP:10132"/>
        <dbReference type="Rhea" id="RHEA-COMP:13555"/>
        <dbReference type="Rhea" id="RHEA-COMP:13556"/>
        <dbReference type="ChEBI" id="CHEBI:29950"/>
        <dbReference type="ChEBI" id="CHEBI:82612"/>
        <dbReference type="ChEBI" id="CHEBI:137386"/>
        <dbReference type="ChEBI" id="CHEBI:137387"/>
        <dbReference type="EC" id="2.1.1.63"/>
    </reaction>
</comment>
<evidence type="ECO:0000313" key="10">
    <source>
        <dbReference type="Proteomes" id="UP000431913"/>
    </source>
</evidence>
<evidence type="ECO:0000256" key="3">
    <source>
        <dbReference type="ARBA" id="ARBA00022679"/>
    </source>
</evidence>
<organism evidence="9 11">
    <name type="scientific">Ruthenibacterium lactatiformans</name>
    <dbReference type="NCBI Taxonomy" id="1550024"/>
    <lineage>
        <taxon>Bacteria</taxon>
        <taxon>Bacillati</taxon>
        <taxon>Bacillota</taxon>
        <taxon>Clostridia</taxon>
        <taxon>Eubacteriales</taxon>
        <taxon>Oscillospiraceae</taxon>
        <taxon>Ruthenibacterium</taxon>
    </lineage>
</organism>
<evidence type="ECO:0000256" key="5">
    <source>
        <dbReference type="ARBA" id="ARBA00023204"/>
    </source>
</evidence>
<dbReference type="PANTHER" id="PTHR42942">
    <property type="entry name" value="6-O-METHYLGUANINE DNA METHYLTRANSFERASE"/>
    <property type="match status" value="1"/>
</dbReference>
<dbReference type="Pfam" id="PF01035">
    <property type="entry name" value="DNA_binding_1"/>
    <property type="match status" value="1"/>
</dbReference>
<accession>A0A6I3QLY0</accession>